<dbReference type="Proteomes" id="UP000799423">
    <property type="component" value="Unassembled WGS sequence"/>
</dbReference>
<feature type="non-terminal residue" evidence="1">
    <location>
        <position position="1"/>
    </location>
</feature>
<dbReference type="AlphaFoldDB" id="A0A6A7BF91"/>
<name>A0A6A7BF91_9PLEO</name>
<proteinExistence type="predicted"/>
<dbReference type="OrthoDB" id="661148at2759"/>
<evidence type="ECO:0000313" key="2">
    <source>
        <dbReference type="Proteomes" id="UP000799423"/>
    </source>
</evidence>
<sequence length="169" mass="19186">KARPNTWTYELKMDQKTRMRKSEVLSHGKVKAVLTTYVHASNYDSLRFIGPDGRAYIWVSSSQVSSIGASRYDTVRHALFVATGHIPDPLYGQIVADHTFWDGYVDPSEALYIRSSTVDPSLVVATLQVLKDWEKHTLREEKRDDEKGFLASQEAARKCDLGAMSYWKA</sequence>
<dbReference type="EMBL" id="MU006295">
    <property type="protein sequence ID" value="KAF2853347.1"/>
    <property type="molecule type" value="Genomic_DNA"/>
</dbReference>
<reference evidence="1" key="1">
    <citation type="submission" date="2020-01" db="EMBL/GenBank/DDBJ databases">
        <authorList>
            <consortium name="DOE Joint Genome Institute"/>
            <person name="Haridas S."/>
            <person name="Albert R."/>
            <person name="Binder M."/>
            <person name="Bloem J."/>
            <person name="Labutti K."/>
            <person name="Salamov A."/>
            <person name="Andreopoulos B."/>
            <person name="Baker S.E."/>
            <person name="Barry K."/>
            <person name="Bills G."/>
            <person name="Bluhm B.H."/>
            <person name="Cannon C."/>
            <person name="Castanera R."/>
            <person name="Culley D.E."/>
            <person name="Daum C."/>
            <person name="Ezra D."/>
            <person name="Gonzalez J.B."/>
            <person name="Henrissat B."/>
            <person name="Kuo A."/>
            <person name="Liang C."/>
            <person name="Lipzen A."/>
            <person name="Lutzoni F."/>
            <person name="Magnuson J."/>
            <person name="Mondo S."/>
            <person name="Nolan M."/>
            <person name="Ohm R."/>
            <person name="Pangilinan J."/>
            <person name="Park H.-J."/>
            <person name="Ramirez L."/>
            <person name="Alfaro M."/>
            <person name="Sun H."/>
            <person name="Tritt A."/>
            <person name="Yoshinaga Y."/>
            <person name="Zwiers L.-H."/>
            <person name="Turgeon B.G."/>
            <person name="Goodwin S.B."/>
            <person name="Spatafora J.W."/>
            <person name="Crous P.W."/>
            <person name="Grigoriev I.V."/>
        </authorList>
    </citation>
    <scope>NUCLEOTIDE SEQUENCE</scope>
    <source>
        <strain evidence="1">IPT5</strain>
    </source>
</reference>
<protein>
    <submittedName>
        <fullName evidence="1">Uncharacterized protein</fullName>
    </submittedName>
</protein>
<evidence type="ECO:0000313" key="1">
    <source>
        <dbReference type="EMBL" id="KAF2853347.1"/>
    </source>
</evidence>
<gene>
    <name evidence="1" type="ORF">T440DRAFT_374570</name>
</gene>
<organism evidence="1 2">
    <name type="scientific">Plenodomus tracheiphilus IPT5</name>
    <dbReference type="NCBI Taxonomy" id="1408161"/>
    <lineage>
        <taxon>Eukaryota</taxon>
        <taxon>Fungi</taxon>
        <taxon>Dikarya</taxon>
        <taxon>Ascomycota</taxon>
        <taxon>Pezizomycotina</taxon>
        <taxon>Dothideomycetes</taxon>
        <taxon>Pleosporomycetidae</taxon>
        <taxon>Pleosporales</taxon>
        <taxon>Pleosporineae</taxon>
        <taxon>Leptosphaeriaceae</taxon>
        <taxon>Plenodomus</taxon>
    </lineage>
</organism>
<feature type="non-terminal residue" evidence="1">
    <location>
        <position position="169"/>
    </location>
</feature>
<keyword evidence="2" id="KW-1185">Reference proteome</keyword>
<accession>A0A6A7BF91</accession>